<gene>
    <name evidence="4" type="primary">AVEN_250739_1</name>
    <name evidence="4" type="ORF">TNCV_2787301</name>
</gene>
<evidence type="ECO:0000256" key="2">
    <source>
        <dbReference type="SAM" id="MobiDB-lite"/>
    </source>
</evidence>
<keyword evidence="1" id="KW-0597">Phosphoprotein</keyword>
<sequence length="237" mass="26587">MTEKKAKRDKKFSIEELYQNKNFVPPKEKNLETIFEEPRKSKDGRPILTSVRKYRRYLHFDPTENKIQKRKLKAKKCINRLKSNKLRTRSSSSKTATCDDISMYILESLGDSSDGDMDTTHKVDKQSSDKSEAVSALKERAETITSGVNEAESAQNVKETCDLDSAAHSQETYLASAAEQSQETSDSSKPASSHQVPESQQSTKAKNLSEEAKDDSSSDTSEEPVERSSFRSSCIVT</sequence>
<dbReference type="Pfam" id="PF15386">
    <property type="entry name" value="Tantalus"/>
    <property type="match status" value="1"/>
</dbReference>
<protein>
    <submittedName>
        <fullName evidence="4">Tantalus domain-containing protein</fullName>
    </submittedName>
</protein>
<evidence type="ECO:0000256" key="1">
    <source>
        <dbReference type="ARBA" id="ARBA00022553"/>
    </source>
</evidence>
<reference evidence="4" key="1">
    <citation type="submission" date="2020-08" db="EMBL/GenBank/DDBJ databases">
        <title>Multicomponent nature underlies the extraordinary mechanical properties of spider dragline silk.</title>
        <authorList>
            <person name="Kono N."/>
            <person name="Nakamura H."/>
            <person name="Mori M."/>
            <person name="Yoshida Y."/>
            <person name="Ohtoshi R."/>
            <person name="Malay A.D."/>
            <person name="Moran D.A.P."/>
            <person name="Tomita M."/>
            <person name="Numata K."/>
            <person name="Arakawa K."/>
        </authorList>
    </citation>
    <scope>NUCLEOTIDE SEQUENCE</scope>
</reference>
<name>A0A8X6SS21_TRICX</name>
<dbReference type="InterPro" id="IPR028149">
    <property type="entry name" value="Tantalus-like"/>
</dbReference>
<evidence type="ECO:0000313" key="5">
    <source>
        <dbReference type="Proteomes" id="UP000887159"/>
    </source>
</evidence>
<feature type="compositionally biased region" description="Basic and acidic residues" evidence="2">
    <location>
        <begin position="118"/>
        <end position="142"/>
    </location>
</feature>
<dbReference type="EMBL" id="BMAU01021340">
    <property type="protein sequence ID" value="GFY16603.1"/>
    <property type="molecule type" value="Genomic_DNA"/>
</dbReference>
<keyword evidence="5" id="KW-1185">Reference proteome</keyword>
<feature type="region of interest" description="Disordered" evidence="2">
    <location>
        <begin position="109"/>
        <end position="237"/>
    </location>
</feature>
<accession>A0A8X6SS21</accession>
<evidence type="ECO:0000259" key="3">
    <source>
        <dbReference type="Pfam" id="PF15386"/>
    </source>
</evidence>
<dbReference type="Proteomes" id="UP000887159">
    <property type="component" value="Unassembled WGS sequence"/>
</dbReference>
<comment type="caution">
    <text evidence="4">The sequence shown here is derived from an EMBL/GenBank/DDBJ whole genome shotgun (WGS) entry which is preliminary data.</text>
</comment>
<feature type="compositionally biased region" description="Polar residues" evidence="2">
    <location>
        <begin position="143"/>
        <end position="158"/>
    </location>
</feature>
<feature type="compositionally biased region" description="Polar residues" evidence="2">
    <location>
        <begin position="167"/>
        <end position="206"/>
    </location>
</feature>
<organism evidence="4 5">
    <name type="scientific">Trichonephila clavipes</name>
    <name type="common">Golden silk orbweaver</name>
    <name type="synonym">Nephila clavipes</name>
    <dbReference type="NCBI Taxonomy" id="2585209"/>
    <lineage>
        <taxon>Eukaryota</taxon>
        <taxon>Metazoa</taxon>
        <taxon>Ecdysozoa</taxon>
        <taxon>Arthropoda</taxon>
        <taxon>Chelicerata</taxon>
        <taxon>Arachnida</taxon>
        <taxon>Araneae</taxon>
        <taxon>Araneomorphae</taxon>
        <taxon>Entelegynae</taxon>
        <taxon>Araneoidea</taxon>
        <taxon>Nephilidae</taxon>
        <taxon>Trichonephila</taxon>
    </lineage>
</organism>
<feature type="compositionally biased region" description="Basic and acidic residues" evidence="2">
    <location>
        <begin position="207"/>
        <end position="216"/>
    </location>
</feature>
<feature type="domain" description="Tantalus-like" evidence="3">
    <location>
        <begin position="4"/>
        <end position="53"/>
    </location>
</feature>
<dbReference type="AlphaFoldDB" id="A0A8X6SS21"/>
<evidence type="ECO:0000313" key="4">
    <source>
        <dbReference type="EMBL" id="GFY16603.1"/>
    </source>
</evidence>
<proteinExistence type="predicted"/>